<reference evidence="1 2" key="1">
    <citation type="journal article" date="2016" name="Nat. Commun.">
        <title>Thousands of microbial genomes shed light on interconnected biogeochemical processes in an aquifer system.</title>
        <authorList>
            <person name="Anantharaman K."/>
            <person name="Brown C.T."/>
            <person name="Hug L.A."/>
            <person name="Sharon I."/>
            <person name="Castelle C.J."/>
            <person name="Probst A.J."/>
            <person name="Thomas B.C."/>
            <person name="Singh A."/>
            <person name="Wilkins M.J."/>
            <person name="Karaoz U."/>
            <person name="Brodie E.L."/>
            <person name="Williams K.H."/>
            <person name="Hubbard S.S."/>
            <person name="Banfield J.F."/>
        </authorList>
    </citation>
    <scope>NUCLEOTIDE SEQUENCE [LARGE SCALE GENOMIC DNA]</scope>
</reference>
<protein>
    <submittedName>
        <fullName evidence="1">Uncharacterized protein</fullName>
    </submittedName>
</protein>
<accession>A0A1F7X9A9</accession>
<organism evidence="1 2">
    <name type="scientific">Candidatus Woesebacteria bacterium RBG_16_36_11</name>
    <dbReference type="NCBI Taxonomy" id="1802481"/>
    <lineage>
        <taxon>Bacteria</taxon>
        <taxon>Candidatus Woeseibacteriota</taxon>
    </lineage>
</organism>
<sequence length="440" mass="51643">MAKSKLGAITRRNYLTHNYVGVRRASWLSPYREREFVPSANDLEKIRSYIKNPTHSGIWKLGINLEKKSEIIDNINGVLKNVTRDRFASGQPYFDRLFHLPEMSLIFIFFKILIEGRKNEKDWRQSYYDYEIHRIFISLNETKNQKILRTFTEKYSESIKFFKKNLYKKGFDANLTPNKALLVNNGVYFYEIGDEDENLISKIPYDCVLVSTNREPLEKILSFFNLLKITTSTKLIPVFSPEEEVFSSYIGYLKFSSKYLFRDKSVVGVIENAISEYEDENYNHSVSIVGLGAEELLIEIYENYFRDSAPKKYTLKQLYELIHNNIKNFLRPNMILQNSSSIYANIKILMKKKEGEIQKIEILKTLRLAINIIDGNRKYLETEVNNLRSPGIRDSVFPRTLRGNIEELIANRNKVSHKSRISADYYDTIRTIYCYITLVI</sequence>
<dbReference type="Proteomes" id="UP000178533">
    <property type="component" value="Unassembled WGS sequence"/>
</dbReference>
<dbReference type="EMBL" id="MGFT01000018">
    <property type="protein sequence ID" value="OGM11553.1"/>
    <property type="molecule type" value="Genomic_DNA"/>
</dbReference>
<dbReference type="AlphaFoldDB" id="A0A1F7X9A9"/>
<gene>
    <name evidence="1" type="ORF">A2W13_02365</name>
</gene>
<proteinExistence type="predicted"/>
<name>A0A1F7X9A9_9BACT</name>
<evidence type="ECO:0000313" key="2">
    <source>
        <dbReference type="Proteomes" id="UP000178533"/>
    </source>
</evidence>
<comment type="caution">
    <text evidence="1">The sequence shown here is derived from an EMBL/GenBank/DDBJ whole genome shotgun (WGS) entry which is preliminary data.</text>
</comment>
<evidence type="ECO:0000313" key="1">
    <source>
        <dbReference type="EMBL" id="OGM11553.1"/>
    </source>
</evidence>